<feature type="region of interest" description="Disordered" evidence="1">
    <location>
        <begin position="1"/>
        <end position="36"/>
    </location>
</feature>
<gene>
    <name evidence="2" type="ORF">RHSIM_Rhsim09G0108600</name>
</gene>
<dbReference type="OrthoDB" id="1098796at2759"/>
<proteinExistence type="predicted"/>
<dbReference type="PANTHER" id="PTHR35735:SF8">
    <property type="entry name" value="PROTEIN NIM1-INTERACTING 2"/>
    <property type="match status" value="1"/>
</dbReference>
<reference evidence="2" key="1">
    <citation type="submission" date="2019-11" db="EMBL/GenBank/DDBJ databases">
        <authorList>
            <person name="Liu Y."/>
            <person name="Hou J."/>
            <person name="Li T.-Q."/>
            <person name="Guan C.-H."/>
            <person name="Wu X."/>
            <person name="Wu H.-Z."/>
            <person name="Ling F."/>
            <person name="Zhang R."/>
            <person name="Shi X.-G."/>
            <person name="Ren J.-P."/>
            <person name="Chen E.-F."/>
            <person name="Sun J.-M."/>
        </authorList>
    </citation>
    <scope>NUCLEOTIDE SEQUENCE</scope>
    <source>
        <strain evidence="2">Adult_tree_wgs_1</strain>
        <tissue evidence="2">Leaves</tissue>
    </source>
</reference>
<dbReference type="AlphaFoldDB" id="A0A834LEL4"/>
<protein>
    <submittedName>
        <fullName evidence="2">Uncharacterized protein</fullName>
    </submittedName>
</protein>
<evidence type="ECO:0000256" key="1">
    <source>
        <dbReference type="SAM" id="MobiDB-lite"/>
    </source>
</evidence>
<dbReference type="GO" id="GO:0010112">
    <property type="term" value="P:regulation of systemic acquired resistance"/>
    <property type="evidence" value="ECO:0007669"/>
    <property type="project" value="InterPro"/>
</dbReference>
<feature type="region of interest" description="Disordered" evidence="1">
    <location>
        <begin position="59"/>
        <end position="155"/>
    </location>
</feature>
<dbReference type="Proteomes" id="UP000626092">
    <property type="component" value="Unassembled WGS sequence"/>
</dbReference>
<evidence type="ECO:0000313" key="3">
    <source>
        <dbReference type="Proteomes" id="UP000626092"/>
    </source>
</evidence>
<comment type="caution">
    <text evidence="2">The sequence shown here is derived from an EMBL/GenBank/DDBJ whole genome shotgun (WGS) entry which is preliminary data.</text>
</comment>
<dbReference type="PANTHER" id="PTHR35735">
    <property type="entry name" value="PROTEIN NIM1-INTERACTING 2"/>
    <property type="match status" value="1"/>
</dbReference>
<feature type="compositionally biased region" description="Basic and acidic residues" evidence="1">
    <location>
        <begin position="1"/>
        <end position="32"/>
    </location>
</feature>
<keyword evidence="3" id="KW-1185">Reference proteome</keyword>
<organism evidence="2 3">
    <name type="scientific">Rhododendron simsii</name>
    <name type="common">Sims's rhododendron</name>
    <dbReference type="NCBI Taxonomy" id="118357"/>
    <lineage>
        <taxon>Eukaryota</taxon>
        <taxon>Viridiplantae</taxon>
        <taxon>Streptophyta</taxon>
        <taxon>Embryophyta</taxon>
        <taxon>Tracheophyta</taxon>
        <taxon>Spermatophyta</taxon>
        <taxon>Magnoliopsida</taxon>
        <taxon>eudicotyledons</taxon>
        <taxon>Gunneridae</taxon>
        <taxon>Pentapetalae</taxon>
        <taxon>asterids</taxon>
        <taxon>Ericales</taxon>
        <taxon>Ericaceae</taxon>
        <taxon>Ericoideae</taxon>
        <taxon>Rhodoreae</taxon>
        <taxon>Rhododendron</taxon>
    </lineage>
</organism>
<name>A0A834LEL4_RHOSS</name>
<accession>A0A834LEL4</accession>
<feature type="compositionally biased region" description="Basic and acidic residues" evidence="1">
    <location>
        <begin position="129"/>
        <end position="148"/>
    </location>
</feature>
<dbReference type="InterPro" id="IPR034577">
    <property type="entry name" value="NIMIN-2"/>
</dbReference>
<sequence>MDGEKRKRGDVDGEVDGKRRRVSEDNGVKKEEPGDDEVEEFFAILRRIRVAVEYFKKGNGRGGRRALTAAMESSSRRGPCFERRDFEEVEGVKGPGEEEEGDTGLDLNADPESEPALGRRGNNGVLTEKWTERGRGRPRKDNRGKTEEGPEDNEVEEFSALILRRMRVAVEYFEKGQCSESSTHDREGPVGVVAREDREAPEYFSLEVLPESSGDELGSDQMDEAVSRTEAVSRAEFGQFQRQGLAHWLLR</sequence>
<dbReference type="EMBL" id="WJXA01000009">
    <property type="protein sequence ID" value="KAF7132482.1"/>
    <property type="molecule type" value="Genomic_DNA"/>
</dbReference>
<evidence type="ECO:0000313" key="2">
    <source>
        <dbReference type="EMBL" id="KAF7132482.1"/>
    </source>
</evidence>
<feature type="compositionally biased region" description="Acidic residues" evidence="1">
    <location>
        <begin position="97"/>
        <end position="113"/>
    </location>
</feature>